<feature type="region of interest" description="Disordered" evidence="1">
    <location>
        <begin position="1"/>
        <end position="32"/>
    </location>
</feature>
<organism evidence="3 4">
    <name type="scientific">Cylindrobasidium torrendii FP15055 ss-10</name>
    <dbReference type="NCBI Taxonomy" id="1314674"/>
    <lineage>
        <taxon>Eukaryota</taxon>
        <taxon>Fungi</taxon>
        <taxon>Dikarya</taxon>
        <taxon>Basidiomycota</taxon>
        <taxon>Agaricomycotina</taxon>
        <taxon>Agaricomycetes</taxon>
        <taxon>Agaricomycetidae</taxon>
        <taxon>Agaricales</taxon>
        <taxon>Marasmiineae</taxon>
        <taxon>Physalacriaceae</taxon>
        <taxon>Cylindrobasidium</taxon>
    </lineage>
</organism>
<name>A0A0D7BV29_9AGAR</name>
<keyword evidence="4" id="KW-1185">Reference proteome</keyword>
<dbReference type="AlphaFoldDB" id="A0A0D7BV29"/>
<dbReference type="InterPro" id="IPR001810">
    <property type="entry name" value="F-box_dom"/>
</dbReference>
<protein>
    <recommendedName>
        <fullName evidence="2">F-box domain-containing protein</fullName>
    </recommendedName>
</protein>
<dbReference type="InterPro" id="IPR032675">
    <property type="entry name" value="LRR_dom_sf"/>
</dbReference>
<gene>
    <name evidence="3" type="ORF">CYLTODRAFT_364451</name>
</gene>
<dbReference type="EMBL" id="KN880432">
    <property type="protein sequence ID" value="KIY74110.1"/>
    <property type="molecule type" value="Genomic_DNA"/>
</dbReference>
<evidence type="ECO:0000259" key="2">
    <source>
        <dbReference type="PROSITE" id="PS50181"/>
    </source>
</evidence>
<dbReference type="Gene3D" id="3.80.10.10">
    <property type="entry name" value="Ribonuclease Inhibitor"/>
    <property type="match status" value="1"/>
</dbReference>
<reference evidence="3 4" key="1">
    <citation type="journal article" date="2015" name="Fungal Genet. Biol.">
        <title>Evolution of novel wood decay mechanisms in Agaricales revealed by the genome sequences of Fistulina hepatica and Cylindrobasidium torrendii.</title>
        <authorList>
            <person name="Floudas D."/>
            <person name="Held B.W."/>
            <person name="Riley R."/>
            <person name="Nagy L.G."/>
            <person name="Koehler G."/>
            <person name="Ransdell A.S."/>
            <person name="Younus H."/>
            <person name="Chow J."/>
            <person name="Chiniquy J."/>
            <person name="Lipzen A."/>
            <person name="Tritt A."/>
            <person name="Sun H."/>
            <person name="Haridas S."/>
            <person name="LaButti K."/>
            <person name="Ohm R.A."/>
            <person name="Kues U."/>
            <person name="Blanchette R.A."/>
            <person name="Grigoriev I.V."/>
            <person name="Minto R.E."/>
            <person name="Hibbett D.S."/>
        </authorList>
    </citation>
    <scope>NUCLEOTIDE SEQUENCE [LARGE SCALE GENOMIC DNA]</scope>
    <source>
        <strain evidence="3 4">FP15055 ss-10</strain>
    </source>
</reference>
<evidence type="ECO:0000256" key="1">
    <source>
        <dbReference type="SAM" id="MobiDB-lite"/>
    </source>
</evidence>
<proteinExistence type="predicted"/>
<evidence type="ECO:0000313" key="4">
    <source>
        <dbReference type="Proteomes" id="UP000054007"/>
    </source>
</evidence>
<dbReference type="PROSITE" id="PS50181">
    <property type="entry name" value="FBOX"/>
    <property type="match status" value="1"/>
</dbReference>
<dbReference type="Proteomes" id="UP000054007">
    <property type="component" value="Unassembled WGS sequence"/>
</dbReference>
<accession>A0A0D7BV29</accession>
<dbReference type="SUPFAM" id="SSF52047">
    <property type="entry name" value="RNI-like"/>
    <property type="match status" value="1"/>
</dbReference>
<evidence type="ECO:0000313" key="3">
    <source>
        <dbReference type="EMBL" id="KIY74110.1"/>
    </source>
</evidence>
<dbReference type="OrthoDB" id="3270296at2759"/>
<feature type="domain" description="F-box" evidence="2">
    <location>
        <begin position="89"/>
        <end position="139"/>
    </location>
</feature>
<dbReference type="STRING" id="1314674.A0A0D7BV29"/>
<sequence>MSARAKGAKSAPASRPTRPKRAAPSVDTRLGSYDRRDPFRAYNVLSSLVGSLSTRPGGSQYKLTADEHTLSLHLLDLIEPFVSAVPARRTLITQQPTEILDAIVYYIDAKQDLLNFAISCKRMHSVIIARHFDYRWIRCRVSSIRVWNHLVVNRDLAKNVRRLEIMDERSTLAEVVPNSIMTTDTDLDSTDDELVGLDTKQERFLVAALTKMTSLSTFIWSCNHSLMRIDNVWPTLLKCRSLSDVQIKDNMIFSDCESASEDKKAVVLPSLRNASFQSTKHKFGATQNPNLSRVKNILNHCPNLENLDIAYLRPPASHGSLPADDLFLFGRWKQLTSLTVTNLRCLPGGGLDAASTFLFAHPNLEILHLDISGMSSSTRLNLAENTLPRLREIQAPRDVVTDILTAATDAPRPLETIKGIRLSGSLAIDQAFLTALKLFGTGVKRMEMNGWHDMEDIRRIVDAAPRVSWFDAGKKLTGGPAAIQTTANNPVEWANVLSALPDLATFHGVKFFYEASQNVSAQATAGQADRSKVRRNDEVASLLAWKCTKLRRVDHWEDNASKVIVLLREKDGGVKWEARRVKASGKN</sequence>